<feature type="compositionally biased region" description="Acidic residues" evidence="1">
    <location>
        <begin position="222"/>
        <end position="231"/>
    </location>
</feature>
<reference evidence="3 4" key="1">
    <citation type="submission" date="2020-04" db="EMBL/GenBank/DDBJ databases">
        <title>Chromosome-level genome assembly of a cyprinid fish Onychostoma macrolepis by integration of Nanopore Sequencing, Bionano and Hi-C technology.</title>
        <authorList>
            <person name="Wang D."/>
        </authorList>
    </citation>
    <scope>NUCLEOTIDE SEQUENCE [LARGE SCALE GENOMIC DNA]</scope>
    <source>
        <strain evidence="3">SWU-2019</strain>
        <tissue evidence="3">Muscle</tissue>
    </source>
</reference>
<keyword evidence="4" id="KW-1185">Reference proteome</keyword>
<comment type="caution">
    <text evidence="3">The sequence shown here is derived from an EMBL/GenBank/DDBJ whole genome shotgun (WGS) entry which is preliminary data.</text>
</comment>
<feature type="compositionally biased region" description="Basic and acidic residues" evidence="1">
    <location>
        <begin position="144"/>
        <end position="183"/>
    </location>
</feature>
<evidence type="ECO:0000256" key="1">
    <source>
        <dbReference type="SAM" id="MobiDB-lite"/>
    </source>
</evidence>
<evidence type="ECO:0000313" key="4">
    <source>
        <dbReference type="Proteomes" id="UP000579812"/>
    </source>
</evidence>
<feature type="compositionally biased region" description="Pro residues" evidence="1">
    <location>
        <begin position="243"/>
        <end position="261"/>
    </location>
</feature>
<dbReference type="InterPro" id="IPR046465">
    <property type="entry name" value="BORCS6_C"/>
</dbReference>
<dbReference type="AlphaFoldDB" id="A0A7J6CW97"/>
<gene>
    <name evidence="3" type="ORF">G5714_009184</name>
</gene>
<feature type="region of interest" description="Disordered" evidence="1">
    <location>
        <begin position="142"/>
        <end position="194"/>
    </location>
</feature>
<feature type="region of interest" description="Disordered" evidence="1">
    <location>
        <begin position="207"/>
        <end position="269"/>
    </location>
</feature>
<accession>A0A7J6CW97</accession>
<dbReference type="PANTHER" id="PTHR13440">
    <property type="entry name" value="BLOC-1 RELATED COMPLEX SUBUNIT 6"/>
    <property type="match status" value="1"/>
</dbReference>
<feature type="region of interest" description="Disordered" evidence="1">
    <location>
        <begin position="299"/>
        <end position="319"/>
    </location>
</feature>
<protein>
    <recommendedName>
        <fullName evidence="2">BLOC-1-related complex subunit 6 C-terminal helix domain-containing protein</fullName>
    </recommendedName>
</protein>
<feature type="compositionally biased region" description="Gly residues" evidence="1">
    <location>
        <begin position="304"/>
        <end position="319"/>
    </location>
</feature>
<feature type="region of interest" description="Disordered" evidence="1">
    <location>
        <begin position="47"/>
        <end position="79"/>
    </location>
</feature>
<proteinExistence type="predicted"/>
<dbReference type="Pfam" id="PF10157">
    <property type="entry name" value="BORCS6"/>
    <property type="match status" value="1"/>
</dbReference>
<evidence type="ECO:0000313" key="3">
    <source>
        <dbReference type="EMBL" id="KAF4109932.1"/>
    </source>
</evidence>
<name>A0A7J6CW97_9TELE</name>
<dbReference type="GO" id="GO:0032418">
    <property type="term" value="P:lysosome localization"/>
    <property type="evidence" value="ECO:0007669"/>
    <property type="project" value="TreeGrafter"/>
</dbReference>
<dbReference type="GO" id="GO:0099078">
    <property type="term" value="C:BORC complex"/>
    <property type="evidence" value="ECO:0007669"/>
    <property type="project" value="TreeGrafter"/>
</dbReference>
<evidence type="ECO:0000259" key="2">
    <source>
        <dbReference type="Pfam" id="PF10157"/>
    </source>
</evidence>
<feature type="domain" description="BLOC-1-related complex subunit 6 C-terminal helix" evidence="2">
    <location>
        <begin position="386"/>
        <end position="485"/>
    </location>
</feature>
<sequence>MMNDVFLWGSMEAQRSPKEVRRVIRQIFSVDSAGNLHPVRRAAAGGGMSCSSVTGQDVQEASNGVDTSDSPKASNLSGPHAFTTQGLKFRDEADFEPHEGSPALSETLKHTLHHMDSCRDKHTLQSHADHSDSLVQHNQCAHISTEDSSHEDTHSCETELIHGHSKKELEEWRLEEDERKTSDGEVNNVNKGEIKQKKETLISVQAVGTLSTEHPPTRSEPDEWANPDSSDEVQPNTSISPDEAPPLVPAPPPDQATPPLLPDLDDSPCPAHVMAEVRVRSLPERDRVVRGMQDSKSLDEISGACGGGARGGGARGGQVEGRRATISSALELEGTVSHDGDLTHFITKNLEQKIKMSSRPSLDTDSDCSGPVVRGRGSLRRPADIPPIDPSVLVDLHKHTQDVAQSVELMLRSLNGTIQNMTALSVGYIQTYRDSVDSLGESVDMSIKGMYTLMARCEELDRSMQPIHALAAQIRDIKRTLDALETICK</sequence>
<dbReference type="EMBL" id="JAAMOB010000008">
    <property type="protein sequence ID" value="KAF4109932.1"/>
    <property type="molecule type" value="Genomic_DNA"/>
</dbReference>
<dbReference type="PANTHER" id="PTHR13440:SF7">
    <property type="entry name" value="BLOC-1 RELATED COMPLEX SUBUNIT 6"/>
    <property type="match status" value="1"/>
</dbReference>
<feature type="region of interest" description="Disordered" evidence="1">
    <location>
        <begin position="356"/>
        <end position="385"/>
    </location>
</feature>
<dbReference type="InterPro" id="IPR019314">
    <property type="entry name" value="BORCS6"/>
</dbReference>
<organism evidence="3 4">
    <name type="scientific">Onychostoma macrolepis</name>
    <dbReference type="NCBI Taxonomy" id="369639"/>
    <lineage>
        <taxon>Eukaryota</taxon>
        <taxon>Metazoa</taxon>
        <taxon>Chordata</taxon>
        <taxon>Craniata</taxon>
        <taxon>Vertebrata</taxon>
        <taxon>Euteleostomi</taxon>
        <taxon>Actinopterygii</taxon>
        <taxon>Neopterygii</taxon>
        <taxon>Teleostei</taxon>
        <taxon>Ostariophysi</taxon>
        <taxon>Cypriniformes</taxon>
        <taxon>Cyprinidae</taxon>
        <taxon>Acrossocheilinae</taxon>
        <taxon>Onychostoma</taxon>
    </lineage>
</organism>
<feature type="compositionally biased region" description="Polar residues" evidence="1">
    <location>
        <begin position="49"/>
        <end position="79"/>
    </location>
</feature>
<dbReference type="Proteomes" id="UP000579812">
    <property type="component" value="Unassembled WGS sequence"/>
</dbReference>